<evidence type="ECO:0008006" key="3">
    <source>
        <dbReference type="Google" id="ProtNLM"/>
    </source>
</evidence>
<keyword evidence="2" id="KW-1185">Reference proteome</keyword>
<dbReference type="AlphaFoldDB" id="A0A4V3W8X9"/>
<protein>
    <recommendedName>
        <fullName evidence="3">GIY-YIG domain-containing protein</fullName>
    </recommendedName>
</protein>
<evidence type="ECO:0000313" key="2">
    <source>
        <dbReference type="Proteomes" id="UP000307507"/>
    </source>
</evidence>
<organism evidence="1 2">
    <name type="scientific">Flavobacterium supellecticarium</name>
    <dbReference type="NCBI Taxonomy" id="2565924"/>
    <lineage>
        <taxon>Bacteria</taxon>
        <taxon>Pseudomonadati</taxon>
        <taxon>Bacteroidota</taxon>
        <taxon>Flavobacteriia</taxon>
        <taxon>Flavobacteriales</taxon>
        <taxon>Flavobacteriaceae</taxon>
        <taxon>Flavobacterium</taxon>
    </lineage>
</organism>
<proteinExistence type="predicted"/>
<dbReference type="OrthoDB" id="1436147at2"/>
<sequence length="191" mass="22525">MKIDTNEIQLLSQVYVQDLAEKIAFCTVRPFQELYFNSSDFRTKEVLKEHIAKISKTKNPLIYIIEVRSEDKLPLLIRSFEDFRATNIKRIKNKDRVNHSRYNMNSSTVLYVGSSTTKFETRMRHHFGVMANRTYSLHLCKWDCGLDYDLKIQTFEVVLTSGEMPDRFVVEVIEQQFWDKLKPVFGKRSGL</sequence>
<gene>
    <name evidence="1" type="ORF">E6C50_01960</name>
</gene>
<dbReference type="RefSeq" id="WP_136401521.1">
    <property type="nucleotide sequence ID" value="NZ_SSNZ01000001.1"/>
</dbReference>
<accession>A0A4V3W8X9</accession>
<evidence type="ECO:0000313" key="1">
    <source>
        <dbReference type="EMBL" id="THF52996.1"/>
    </source>
</evidence>
<reference evidence="1 2" key="1">
    <citation type="submission" date="2019-04" db="EMBL/GenBank/DDBJ databases">
        <title>Flavobacterium sp. nov. isolated from construction timber.</title>
        <authorList>
            <person name="Lin S.-Y."/>
            <person name="Chang C.-T."/>
            <person name="Young C.-C."/>
        </authorList>
    </citation>
    <scope>NUCLEOTIDE SEQUENCE [LARGE SCALE GENOMIC DNA]</scope>
    <source>
        <strain evidence="1 2">CC-CTC003</strain>
    </source>
</reference>
<dbReference type="EMBL" id="SSNZ01000001">
    <property type="protein sequence ID" value="THF52996.1"/>
    <property type="molecule type" value="Genomic_DNA"/>
</dbReference>
<name>A0A4V3W8X9_9FLAO</name>
<comment type="caution">
    <text evidence="1">The sequence shown here is derived from an EMBL/GenBank/DDBJ whole genome shotgun (WGS) entry which is preliminary data.</text>
</comment>
<dbReference type="Proteomes" id="UP000307507">
    <property type="component" value="Unassembled WGS sequence"/>
</dbReference>